<dbReference type="RefSeq" id="WP_076529510.1">
    <property type="nucleotide sequence ID" value="NZ_BMEH01000002.1"/>
</dbReference>
<proteinExistence type="predicted"/>
<dbReference type="Pfam" id="PF13380">
    <property type="entry name" value="CoA_binding_2"/>
    <property type="match status" value="1"/>
</dbReference>
<dbReference type="OrthoDB" id="9804695at2"/>
<dbReference type="PANTHER" id="PTHR33303:SF2">
    <property type="entry name" value="COA-BINDING DOMAIN-CONTAINING PROTEIN"/>
    <property type="match status" value="1"/>
</dbReference>
<feature type="domain" description="CoA-binding" evidence="1">
    <location>
        <begin position="13"/>
        <end position="112"/>
    </location>
</feature>
<dbReference type="InterPro" id="IPR003781">
    <property type="entry name" value="CoA-bd"/>
</dbReference>
<evidence type="ECO:0000313" key="2">
    <source>
        <dbReference type="EMBL" id="SIS79515.1"/>
    </source>
</evidence>
<dbReference type="AlphaFoldDB" id="A0A1N7M094"/>
<dbReference type="PANTHER" id="PTHR33303">
    <property type="entry name" value="CYTOPLASMIC PROTEIN-RELATED"/>
    <property type="match status" value="1"/>
</dbReference>
<dbReference type="Proteomes" id="UP000186141">
    <property type="component" value="Unassembled WGS sequence"/>
</dbReference>
<dbReference type="SMART" id="SM00881">
    <property type="entry name" value="CoA_binding"/>
    <property type="match status" value="1"/>
</dbReference>
<reference evidence="2 3" key="1">
    <citation type="submission" date="2017-01" db="EMBL/GenBank/DDBJ databases">
        <authorList>
            <person name="Mah S.A."/>
            <person name="Swanson W.J."/>
            <person name="Moy G.W."/>
            <person name="Vacquier V.D."/>
        </authorList>
    </citation>
    <scope>NUCLEOTIDE SEQUENCE [LARGE SCALE GENOMIC DNA]</scope>
    <source>
        <strain evidence="2 3">DSM 26375</strain>
    </source>
</reference>
<keyword evidence="3" id="KW-1185">Reference proteome</keyword>
<gene>
    <name evidence="2" type="ORF">SAMN05421774_102311</name>
</gene>
<dbReference type="Gene3D" id="3.40.50.720">
    <property type="entry name" value="NAD(P)-binding Rossmann-like Domain"/>
    <property type="match status" value="1"/>
</dbReference>
<organism evidence="2 3">
    <name type="scientific">Gemmobacter megaterium</name>
    <dbReference type="NCBI Taxonomy" id="1086013"/>
    <lineage>
        <taxon>Bacteria</taxon>
        <taxon>Pseudomonadati</taxon>
        <taxon>Pseudomonadota</taxon>
        <taxon>Alphaproteobacteria</taxon>
        <taxon>Rhodobacterales</taxon>
        <taxon>Paracoccaceae</taxon>
        <taxon>Gemmobacter</taxon>
    </lineage>
</organism>
<protein>
    <recommendedName>
        <fullName evidence="1">CoA-binding domain-containing protein</fullName>
    </recommendedName>
</protein>
<name>A0A1N7M094_9RHOB</name>
<dbReference type="InterPro" id="IPR036291">
    <property type="entry name" value="NAD(P)-bd_dom_sf"/>
</dbReference>
<dbReference type="STRING" id="1086013.SAMN05421774_102311"/>
<evidence type="ECO:0000313" key="3">
    <source>
        <dbReference type="Proteomes" id="UP000186141"/>
    </source>
</evidence>
<evidence type="ECO:0000259" key="1">
    <source>
        <dbReference type="SMART" id="SM00881"/>
    </source>
</evidence>
<dbReference type="EMBL" id="FTOT01000002">
    <property type="protein sequence ID" value="SIS79515.1"/>
    <property type="molecule type" value="Genomic_DNA"/>
</dbReference>
<dbReference type="SUPFAM" id="SSF51735">
    <property type="entry name" value="NAD(P)-binding Rossmann-fold domains"/>
    <property type="match status" value="1"/>
</dbReference>
<accession>A0A1N7M094</accession>
<sequence length="156" mass="17046">MADQTDDATLRRILSTTRVIAVAGIVPDELKPSNYVARFLEDRGYRIIPVNPARAGEQALGQTILASFADIPPEVQVDMVDIFRRSEQVPPVVDEALAHLPHLRTVWMQMGIANAEAAAAARARGLAVVQDRCPKVEIPRLFGMQLLAEYSVDTGA</sequence>